<sequence length="509" mass="58082">MLEAAQLVYNKFWGKNLNDILQPVPNYGDLKYFTEEQIVDLKLMRLLYGETVLLVREEYDVCYNALKDSNSGGVVVTGQPGIGKTCFLYYLLFRRLSEKKTVAFQVGDIFFLFQETGVRILSNSSTQSSIPRGIWALCDYTVVIAIPCPTFLAASTMGNAWIVQTSFPSRSRWSKWLKDQKGYLVWMEAFSKKEISAIGLIKRLDVERLCKNYDLWGPSARTCMSLMDGGQLEDYKRSVESAADKFTRDVGQFADLDDMSVSHRLLVLLPCKTRRTVTATLASDHVLGFVFRAYAKRDLAARQRFYQMISRYYPWLCASARYIFETGVLLWFRYSPTEDLLSCDPALDWYPELKIPACRENMVFFSKPEALNHVDNLKLPFCLVSVSETSAAVVAIVLTEDFVITVQMTIASKHDAKSIGFEKIYEGLPPKFLEARTWCHVFLTDTEDKAISLREQRLDDVVEKLIETPIYFYSAFFNVDELASILTAERAEKLNDDIAAATEKMDTSE</sequence>
<evidence type="ECO:0008006" key="3">
    <source>
        <dbReference type="Google" id="ProtNLM"/>
    </source>
</evidence>
<keyword evidence="2" id="KW-1185">Reference proteome</keyword>
<dbReference type="EMBL" id="WHVB01000009">
    <property type="protein sequence ID" value="KAF8479487.1"/>
    <property type="molecule type" value="Genomic_DNA"/>
</dbReference>
<organism evidence="1 2">
    <name type="scientific">Russula ochroleuca</name>
    <dbReference type="NCBI Taxonomy" id="152965"/>
    <lineage>
        <taxon>Eukaryota</taxon>
        <taxon>Fungi</taxon>
        <taxon>Dikarya</taxon>
        <taxon>Basidiomycota</taxon>
        <taxon>Agaricomycotina</taxon>
        <taxon>Agaricomycetes</taxon>
        <taxon>Russulales</taxon>
        <taxon>Russulaceae</taxon>
        <taxon>Russula</taxon>
    </lineage>
</organism>
<accession>A0A9P5MV51</accession>
<evidence type="ECO:0000313" key="1">
    <source>
        <dbReference type="EMBL" id="KAF8479487.1"/>
    </source>
</evidence>
<dbReference type="OrthoDB" id="19861at2759"/>
<gene>
    <name evidence="1" type="ORF">DFH94DRAFT_650848</name>
</gene>
<reference evidence="1" key="1">
    <citation type="submission" date="2019-10" db="EMBL/GenBank/DDBJ databases">
        <authorList>
            <consortium name="DOE Joint Genome Institute"/>
            <person name="Kuo A."/>
            <person name="Miyauchi S."/>
            <person name="Kiss E."/>
            <person name="Drula E."/>
            <person name="Kohler A."/>
            <person name="Sanchez-Garcia M."/>
            <person name="Andreopoulos B."/>
            <person name="Barry K.W."/>
            <person name="Bonito G."/>
            <person name="Buee M."/>
            <person name="Carver A."/>
            <person name="Chen C."/>
            <person name="Cichocki N."/>
            <person name="Clum A."/>
            <person name="Culley D."/>
            <person name="Crous P.W."/>
            <person name="Fauchery L."/>
            <person name="Girlanda M."/>
            <person name="Hayes R."/>
            <person name="Keri Z."/>
            <person name="LaButti K."/>
            <person name="Lipzen A."/>
            <person name="Lombard V."/>
            <person name="Magnuson J."/>
            <person name="Maillard F."/>
            <person name="Morin E."/>
            <person name="Murat C."/>
            <person name="Nolan M."/>
            <person name="Ohm R."/>
            <person name="Pangilinan J."/>
            <person name="Pereira M."/>
            <person name="Perotto S."/>
            <person name="Peter M."/>
            <person name="Riley R."/>
            <person name="Sitrit Y."/>
            <person name="Stielow B."/>
            <person name="Szollosi G."/>
            <person name="Zifcakova L."/>
            <person name="Stursova M."/>
            <person name="Spatafora J.W."/>
            <person name="Tedersoo L."/>
            <person name="Vaario L.-M."/>
            <person name="Yamada A."/>
            <person name="Yan M."/>
            <person name="Wang P."/>
            <person name="Xu J."/>
            <person name="Bruns T."/>
            <person name="Baldrian P."/>
            <person name="Vilgalys R."/>
            <person name="Henrissat B."/>
            <person name="Grigoriev I.V."/>
            <person name="Hibbett D."/>
            <person name="Nagy L.G."/>
            <person name="Martin F.M."/>
        </authorList>
    </citation>
    <scope>NUCLEOTIDE SEQUENCE</scope>
    <source>
        <strain evidence="1">Prilba</strain>
    </source>
</reference>
<name>A0A9P5MV51_9AGAM</name>
<dbReference type="InterPro" id="IPR052980">
    <property type="entry name" value="Crinkler_effector"/>
</dbReference>
<dbReference type="PANTHER" id="PTHR33129">
    <property type="entry name" value="PROTEIN KINASE DOMAIN-CONTAINING PROTEIN-RELATED"/>
    <property type="match status" value="1"/>
</dbReference>
<dbReference type="PANTHER" id="PTHR33129:SF3">
    <property type="entry name" value="HOT SPOT (RHS) PROTEIN, PUTATIVE-RELATED"/>
    <property type="match status" value="1"/>
</dbReference>
<proteinExistence type="predicted"/>
<comment type="caution">
    <text evidence="1">The sequence shown here is derived from an EMBL/GenBank/DDBJ whole genome shotgun (WGS) entry which is preliminary data.</text>
</comment>
<dbReference type="AlphaFoldDB" id="A0A9P5MV51"/>
<reference evidence="1" key="2">
    <citation type="journal article" date="2020" name="Nat. Commun.">
        <title>Large-scale genome sequencing of mycorrhizal fungi provides insights into the early evolution of symbiotic traits.</title>
        <authorList>
            <person name="Miyauchi S."/>
            <person name="Kiss E."/>
            <person name="Kuo A."/>
            <person name="Drula E."/>
            <person name="Kohler A."/>
            <person name="Sanchez-Garcia M."/>
            <person name="Morin E."/>
            <person name="Andreopoulos B."/>
            <person name="Barry K.W."/>
            <person name="Bonito G."/>
            <person name="Buee M."/>
            <person name="Carver A."/>
            <person name="Chen C."/>
            <person name="Cichocki N."/>
            <person name="Clum A."/>
            <person name="Culley D."/>
            <person name="Crous P.W."/>
            <person name="Fauchery L."/>
            <person name="Girlanda M."/>
            <person name="Hayes R.D."/>
            <person name="Keri Z."/>
            <person name="LaButti K."/>
            <person name="Lipzen A."/>
            <person name="Lombard V."/>
            <person name="Magnuson J."/>
            <person name="Maillard F."/>
            <person name="Murat C."/>
            <person name="Nolan M."/>
            <person name="Ohm R.A."/>
            <person name="Pangilinan J."/>
            <person name="Pereira M.F."/>
            <person name="Perotto S."/>
            <person name="Peter M."/>
            <person name="Pfister S."/>
            <person name="Riley R."/>
            <person name="Sitrit Y."/>
            <person name="Stielow J.B."/>
            <person name="Szollosi G."/>
            <person name="Zifcakova L."/>
            <person name="Stursova M."/>
            <person name="Spatafora J.W."/>
            <person name="Tedersoo L."/>
            <person name="Vaario L.M."/>
            <person name="Yamada A."/>
            <person name="Yan M."/>
            <person name="Wang P."/>
            <person name="Xu J."/>
            <person name="Bruns T."/>
            <person name="Baldrian P."/>
            <person name="Vilgalys R."/>
            <person name="Dunand C."/>
            <person name="Henrissat B."/>
            <person name="Grigoriev I.V."/>
            <person name="Hibbett D."/>
            <person name="Nagy L.G."/>
            <person name="Martin F.M."/>
        </authorList>
    </citation>
    <scope>NUCLEOTIDE SEQUENCE</scope>
    <source>
        <strain evidence="1">Prilba</strain>
    </source>
</reference>
<evidence type="ECO:0000313" key="2">
    <source>
        <dbReference type="Proteomes" id="UP000759537"/>
    </source>
</evidence>
<dbReference type="Proteomes" id="UP000759537">
    <property type="component" value="Unassembled WGS sequence"/>
</dbReference>
<protein>
    <recommendedName>
        <fullName evidence="3">Crinkler (CRN) family protein</fullName>
    </recommendedName>
</protein>